<keyword evidence="8" id="KW-1185">Reference proteome</keyword>
<dbReference type="PANTHER" id="PTHR40038:SF1">
    <property type="entry name" value="MEMBRANE-ASSOCIATED PROTEIN TCAA"/>
    <property type="match status" value="1"/>
</dbReference>
<feature type="region of interest" description="Disordered" evidence="1">
    <location>
        <begin position="26"/>
        <end position="50"/>
    </location>
</feature>
<evidence type="ECO:0000256" key="1">
    <source>
        <dbReference type="SAM" id="MobiDB-lite"/>
    </source>
</evidence>
<dbReference type="EMBL" id="LT840184">
    <property type="protein sequence ID" value="SMF92579.1"/>
    <property type="molecule type" value="Genomic_DNA"/>
</dbReference>
<evidence type="ECO:0000256" key="2">
    <source>
        <dbReference type="SAM" id="Phobius"/>
    </source>
</evidence>
<organism evidence="7 8">
    <name type="scientific">Paenibacillus uliginis N3/975</name>
    <dbReference type="NCBI Taxonomy" id="1313296"/>
    <lineage>
        <taxon>Bacteria</taxon>
        <taxon>Bacillati</taxon>
        <taxon>Bacillota</taxon>
        <taxon>Bacilli</taxon>
        <taxon>Bacillales</taxon>
        <taxon>Paenibacillaceae</taxon>
        <taxon>Paenibacillus</taxon>
    </lineage>
</organism>
<dbReference type="STRING" id="1313296.SAMN05661091_5906"/>
<feature type="transmembrane region" description="Helical" evidence="2">
    <location>
        <begin position="91"/>
        <end position="110"/>
    </location>
</feature>
<dbReference type="InterPro" id="IPR054530">
    <property type="entry name" value="TcaA_4th"/>
</dbReference>
<dbReference type="PANTHER" id="PTHR40038">
    <property type="entry name" value="MEMBRANE-ASSOCIATED PROTEIN TCAA"/>
    <property type="match status" value="1"/>
</dbReference>
<dbReference type="Pfam" id="PF22820">
    <property type="entry name" value="TcaA_3rd_4th"/>
    <property type="match status" value="1"/>
</dbReference>
<dbReference type="InterPro" id="IPR054529">
    <property type="entry name" value="TcaA_2nd"/>
</dbReference>
<protein>
    <submittedName>
        <fullName evidence="7">Uncharacterized membrane protein YvbJ</fullName>
    </submittedName>
</protein>
<evidence type="ECO:0000259" key="6">
    <source>
        <dbReference type="Pfam" id="PF25155"/>
    </source>
</evidence>
<keyword evidence="2" id="KW-1133">Transmembrane helix</keyword>
<dbReference type="Pfam" id="PF22813">
    <property type="entry name" value="TcaA_2nd"/>
    <property type="match status" value="1"/>
</dbReference>
<feature type="region of interest" description="Disordered" evidence="1">
    <location>
        <begin position="526"/>
        <end position="551"/>
    </location>
</feature>
<dbReference type="InterPro" id="IPR056902">
    <property type="entry name" value="NTF2_YvbJ"/>
</dbReference>
<dbReference type="AlphaFoldDB" id="A0A1X7HTC4"/>
<keyword evidence="2" id="KW-0812">Transmembrane</keyword>
<dbReference type="GO" id="GO:0005886">
    <property type="term" value="C:plasma membrane"/>
    <property type="evidence" value="ECO:0007669"/>
    <property type="project" value="UniProtKB-SubCell"/>
</dbReference>
<evidence type="ECO:0000259" key="3">
    <source>
        <dbReference type="Pfam" id="PF13240"/>
    </source>
</evidence>
<evidence type="ECO:0000313" key="7">
    <source>
        <dbReference type="EMBL" id="SMF92579.1"/>
    </source>
</evidence>
<feature type="domain" description="TcaA second" evidence="4">
    <location>
        <begin position="117"/>
        <end position="222"/>
    </location>
</feature>
<dbReference type="Pfam" id="PF13240">
    <property type="entry name" value="Zn_Ribbon_1"/>
    <property type="match status" value="1"/>
</dbReference>
<sequence>MRFCTECGTSLSEQAQFCKECGASVRPADGEKKSQEALPEDEIDPQRQGCSSLAGAQSESAVAVSIGTTAGLSREAEVVAASVRMSRKQKIFILSGVLLLAALFGGYKVGEYFTSEERLIGRFEKALESKDHKAVAQLLTSKNKDLVIDEKSISGFMNYLGQHPGEQEEIINTLKEQTAAAEAKSAEEAQLIDVFGNLGLNSIVNLEKSGKVLFYDNYTLTIDGVYISVETNYAGTVFTVNGQQAAVANTPDYKTKLGPYVPGLYQLEARFNNEFIDLQEAKEVQLLYPKESYSAYFGLDGEVVRWDTRFSEQADLKGRLYVNGKKVEVNPFDNPEFGPVTMDGSMTLAVEADFPWGTMKSAEVPIKDDYIDLDFTMQESFQKTIKDTIIKHAKENLDAFASGDAGKLTVSTDNYKAVFQNVIDQFKDSGYAYKANYVGTVFDIGSFDLDLRGGKWYLTLITKPLIEAATYVEGASPFLEMQEAYSETGLLYDENQGNWRVDFIANTWGFKTEDLQEYKEDKSVTYESTWNETAKEDSPAESVIKVTDGKL</sequence>
<proteinExistence type="predicted"/>
<feature type="domain" description="Zinc-ribbon" evidence="3">
    <location>
        <begin position="3"/>
        <end position="25"/>
    </location>
</feature>
<evidence type="ECO:0000259" key="4">
    <source>
        <dbReference type="Pfam" id="PF22813"/>
    </source>
</evidence>
<evidence type="ECO:0000259" key="5">
    <source>
        <dbReference type="Pfam" id="PF22820"/>
    </source>
</evidence>
<feature type="domain" description="TcaA 4th" evidence="5">
    <location>
        <begin position="317"/>
        <end position="375"/>
    </location>
</feature>
<dbReference type="RefSeq" id="WP_208916643.1">
    <property type="nucleotide sequence ID" value="NZ_LT840184.1"/>
</dbReference>
<keyword evidence="2" id="KW-0472">Membrane</keyword>
<accession>A0A1X7HTC4</accession>
<evidence type="ECO:0000313" key="8">
    <source>
        <dbReference type="Proteomes" id="UP000192940"/>
    </source>
</evidence>
<dbReference type="Proteomes" id="UP000192940">
    <property type="component" value="Chromosome I"/>
</dbReference>
<feature type="domain" description="YvbJ-like NTF2-like" evidence="6">
    <location>
        <begin position="385"/>
        <end position="502"/>
    </location>
</feature>
<dbReference type="InterPro" id="IPR026870">
    <property type="entry name" value="Zinc_ribbon_dom"/>
</dbReference>
<reference evidence="7 8" key="1">
    <citation type="submission" date="2017-04" db="EMBL/GenBank/DDBJ databases">
        <authorList>
            <person name="Afonso C.L."/>
            <person name="Miller P.J."/>
            <person name="Scott M.A."/>
            <person name="Spackman E."/>
            <person name="Goraichik I."/>
            <person name="Dimitrov K.M."/>
            <person name="Suarez D.L."/>
            <person name="Swayne D.E."/>
        </authorList>
    </citation>
    <scope>NUCLEOTIDE SEQUENCE [LARGE SCALE GENOMIC DNA]</scope>
    <source>
        <strain evidence="7 8">N3/975</strain>
    </source>
</reference>
<gene>
    <name evidence="7" type="ORF">SAMN05661091_5906</name>
</gene>
<dbReference type="Pfam" id="PF25155">
    <property type="entry name" value="NTF2_YvbJ"/>
    <property type="match status" value="1"/>
</dbReference>
<name>A0A1X7HTC4_9BACL</name>